<dbReference type="PROSITE" id="PS50943">
    <property type="entry name" value="HTH_CROC1"/>
    <property type="match status" value="1"/>
</dbReference>
<dbReference type="OrthoDB" id="9810578at2"/>
<feature type="domain" description="HTH cro/C1-type" evidence="4">
    <location>
        <begin position="17"/>
        <end position="71"/>
    </location>
</feature>
<evidence type="ECO:0000256" key="1">
    <source>
        <dbReference type="ARBA" id="ARBA00023015"/>
    </source>
</evidence>
<dbReference type="KEGG" id="ccah:DWG20_05070"/>
<evidence type="ECO:0000256" key="2">
    <source>
        <dbReference type="ARBA" id="ARBA00023125"/>
    </source>
</evidence>
<evidence type="ECO:0000259" key="4">
    <source>
        <dbReference type="PROSITE" id="PS50943"/>
    </source>
</evidence>
<dbReference type="PANTHER" id="PTHR46797:SF23">
    <property type="entry name" value="HTH-TYPE TRANSCRIPTIONAL REGULATOR SUTR"/>
    <property type="match status" value="1"/>
</dbReference>
<dbReference type="SUPFAM" id="SSF47413">
    <property type="entry name" value="lambda repressor-like DNA-binding domains"/>
    <property type="match status" value="1"/>
</dbReference>
<dbReference type="SMART" id="SM00530">
    <property type="entry name" value="HTH_XRE"/>
    <property type="match status" value="1"/>
</dbReference>
<keyword evidence="2" id="KW-0238">DNA-binding</keyword>
<dbReference type="Pfam" id="PF01381">
    <property type="entry name" value="HTH_3"/>
    <property type="match status" value="1"/>
</dbReference>
<protein>
    <submittedName>
        <fullName evidence="5">XRE family transcriptional regulator</fullName>
    </submittedName>
</protein>
<dbReference type="InterPro" id="IPR010982">
    <property type="entry name" value="Lambda_DNA-bd_dom_sf"/>
</dbReference>
<keyword evidence="3" id="KW-0804">Transcription</keyword>
<evidence type="ECO:0000256" key="3">
    <source>
        <dbReference type="ARBA" id="ARBA00023163"/>
    </source>
</evidence>
<dbReference type="Gene3D" id="1.10.260.40">
    <property type="entry name" value="lambda repressor-like DNA-binding domains"/>
    <property type="match status" value="1"/>
</dbReference>
<evidence type="ECO:0000313" key="6">
    <source>
        <dbReference type="Proteomes" id="UP000254537"/>
    </source>
</evidence>
<dbReference type="InterPro" id="IPR050807">
    <property type="entry name" value="TransReg_Diox_bact_type"/>
</dbReference>
<dbReference type="EMBL" id="CP031337">
    <property type="protein sequence ID" value="AXK38853.1"/>
    <property type="molecule type" value="Genomic_DNA"/>
</dbReference>
<gene>
    <name evidence="5" type="ORF">DWG20_05070</name>
</gene>
<dbReference type="InterPro" id="IPR013096">
    <property type="entry name" value="Cupin_2"/>
</dbReference>
<name>A0A345Y4K1_9NEIS</name>
<accession>A0A345Y4K1</accession>
<dbReference type="CDD" id="cd00093">
    <property type="entry name" value="HTH_XRE"/>
    <property type="match status" value="1"/>
</dbReference>
<dbReference type="InterPro" id="IPR011051">
    <property type="entry name" value="RmlC_Cupin_sf"/>
</dbReference>
<dbReference type="RefSeq" id="WP_115432788.1">
    <property type="nucleotide sequence ID" value="NZ_CP031337.1"/>
</dbReference>
<reference evidence="5 6" key="1">
    <citation type="submission" date="2018-07" db="EMBL/GenBank/DDBJ databases">
        <title>Crenobacter cavernae sp. nov., isolated from a karst cave.</title>
        <authorList>
            <person name="Zhu H."/>
        </authorList>
    </citation>
    <scope>NUCLEOTIDE SEQUENCE [LARGE SCALE GENOMIC DNA]</scope>
    <source>
        <strain evidence="5 6">K1W11S-77</strain>
    </source>
</reference>
<dbReference type="InterPro" id="IPR014710">
    <property type="entry name" value="RmlC-like_jellyroll"/>
</dbReference>
<evidence type="ECO:0000313" key="5">
    <source>
        <dbReference type="EMBL" id="AXK38853.1"/>
    </source>
</evidence>
<dbReference type="Gene3D" id="2.60.120.10">
    <property type="entry name" value="Jelly Rolls"/>
    <property type="match status" value="1"/>
</dbReference>
<sequence length="190" mass="20469">MTDAAPLQVFLNVSANLRVARQRLGWSQEKLALAAGVSRRMLVNIEAGESNVSLATLDKLAVALGLSFAEVVRAPEAPPSPVRVWQGASPDSHANLMESLTNSGRTVELWEWKLAPGERYDAEADPAGSHEMLYVIEGTLELERAGGTVRLAAGESLTFASDSPYAYRNPGRAPLRFTKNVIVSAPRAKD</sequence>
<dbReference type="GO" id="GO:0005829">
    <property type="term" value="C:cytosol"/>
    <property type="evidence" value="ECO:0007669"/>
    <property type="project" value="TreeGrafter"/>
</dbReference>
<dbReference type="CDD" id="cd02209">
    <property type="entry name" value="cupin_XRE_C"/>
    <property type="match status" value="1"/>
</dbReference>
<proteinExistence type="predicted"/>
<dbReference type="GO" id="GO:0003677">
    <property type="term" value="F:DNA binding"/>
    <property type="evidence" value="ECO:0007669"/>
    <property type="project" value="UniProtKB-KW"/>
</dbReference>
<dbReference type="GO" id="GO:0003700">
    <property type="term" value="F:DNA-binding transcription factor activity"/>
    <property type="evidence" value="ECO:0007669"/>
    <property type="project" value="TreeGrafter"/>
</dbReference>
<dbReference type="AlphaFoldDB" id="A0A345Y4K1"/>
<organism evidence="5 6">
    <name type="scientific">Crenobacter cavernae</name>
    <dbReference type="NCBI Taxonomy" id="2290923"/>
    <lineage>
        <taxon>Bacteria</taxon>
        <taxon>Pseudomonadati</taxon>
        <taxon>Pseudomonadota</taxon>
        <taxon>Betaproteobacteria</taxon>
        <taxon>Neisseriales</taxon>
        <taxon>Neisseriaceae</taxon>
        <taxon>Crenobacter</taxon>
    </lineage>
</organism>
<dbReference type="Pfam" id="PF07883">
    <property type="entry name" value="Cupin_2"/>
    <property type="match status" value="1"/>
</dbReference>
<dbReference type="SUPFAM" id="SSF51182">
    <property type="entry name" value="RmlC-like cupins"/>
    <property type="match status" value="1"/>
</dbReference>
<keyword evidence="1" id="KW-0805">Transcription regulation</keyword>
<dbReference type="Proteomes" id="UP000254537">
    <property type="component" value="Chromosome"/>
</dbReference>
<dbReference type="InterPro" id="IPR001387">
    <property type="entry name" value="Cro/C1-type_HTH"/>
</dbReference>
<dbReference type="PANTHER" id="PTHR46797">
    <property type="entry name" value="HTH-TYPE TRANSCRIPTIONAL REGULATOR"/>
    <property type="match status" value="1"/>
</dbReference>